<dbReference type="Gene3D" id="2.30.130.30">
    <property type="entry name" value="Hypothetical protein"/>
    <property type="match status" value="1"/>
</dbReference>
<name>A0A845DAN2_9BACT</name>
<dbReference type="Pfam" id="PF04266">
    <property type="entry name" value="ASCH"/>
    <property type="match status" value="1"/>
</dbReference>
<dbReference type="InterPro" id="IPR015947">
    <property type="entry name" value="PUA-like_sf"/>
</dbReference>
<dbReference type="EMBL" id="VXOY01000026">
    <property type="protein sequence ID" value="MYE38465.1"/>
    <property type="molecule type" value="Genomic_DNA"/>
</dbReference>
<proteinExistence type="predicted"/>
<dbReference type="SUPFAM" id="SSF88697">
    <property type="entry name" value="PUA domain-like"/>
    <property type="match status" value="1"/>
</dbReference>
<dbReference type="Proteomes" id="UP000449092">
    <property type="component" value="Unassembled WGS sequence"/>
</dbReference>
<reference evidence="2 3" key="1">
    <citation type="submission" date="2019-09" db="EMBL/GenBank/DDBJ databases">
        <title>Characterisation of the sponge microbiome using genome-centric metagenomics.</title>
        <authorList>
            <person name="Engelberts J.P."/>
            <person name="Robbins S.J."/>
            <person name="De Goeij J.M."/>
            <person name="Aranda M."/>
            <person name="Bell S.C."/>
            <person name="Webster N.S."/>
        </authorList>
    </citation>
    <scope>NUCLEOTIDE SEQUENCE [LARGE SCALE GENOMIC DNA]</scope>
    <source>
        <strain evidence="2">SB0662_bin_43</strain>
    </source>
</reference>
<organism evidence="2 3">
    <name type="scientific">Candidatus Spechtbacteria bacterium SB0662_bin_43</name>
    <dbReference type="NCBI Taxonomy" id="2604897"/>
    <lineage>
        <taxon>Bacteria</taxon>
        <taxon>Candidatus Spechtiibacteriota</taxon>
    </lineage>
</organism>
<evidence type="ECO:0000313" key="2">
    <source>
        <dbReference type="EMBL" id="MYE38465.1"/>
    </source>
</evidence>
<gene>
    <name evidence="2" type="ORF">F4X82_03030</name>
</gene>
<protein>
    <submittedName>
        <fullName evidence="2">ASCH domain-containing protein</fullName>
    </submittedName>
</protein>
<comment type="caution">
    <text evidence="2">The sequence shown here is derived from an EMBL/GenBank/DDBJ whole genome shotgun (WGS) entry which is preliminary data.</text>
</comment>
<dbReference type="AlphaFoldDB" id="A0A845DAN2"/>
<feature type="domain" description="ASCH" evidence="1">
    <location>
        <begin position="4"/>
        <end position="40"/>
    </location>
</feature>
<sequence length="47" mass="5154">MKVITLHQPWASLIALGIKDIEARSWSPPQRLIGETIAIHAAKVVPP</sequence>
<accession>A0A845DAN2</accession>
<dbReference type="InterPro" id="IPR007374">
    <property type="entry name" value="ASCH_domain"/>
</dbReference>
<evidence type="ECO:0000313" key="3">
    <source>
        <dbReference type="Proteomes" id="UP000449092"/>
    </source>
</evidence>
<evidence type="ECO:0000259" key="1">
    <source>
        <dbReference type="Pfam" id="PF04266"/>
    </source>
</evidence>